<name>A0ABN0ZRX0_9BACI</name>
<keyword evidence="2" id="KW-1185">Reference proteome</keyword>
<comment type="caution">
    <text evidence="1">The sequence shown here is derived from an EMBL/GenBank/DDBJ whole genome shotgun (WGS) entry which is preliminary data.</text>
</comment>
<dbReference type="EMBL" id="BAAACZ010000009">
    <property type="protein sequence ID" value="GAA0457039.1"/>
    <property type="molecule type" value="Genomic_DNA"/>
</dbReference>
<dbReference type="Pfam" id="PF13797">
    <property type="entry name" value="Post_transc_reg"/>
    <property type="match status" value="1"/>
</dbReference>
<evidence type="ECO:0000313" key="2">
    <source>
        <dbReference type="Proteomes" id="UP001500740"/>
    </source>
</evidence>
<proteinExistence type="predicted"/>
<organism evidence="1 2">
    <name type="scientific">Alkalibacillus silvisoli</name>
    <dbReference type="NCBI Taxonomy" id="392823"/>
    <lineage>
        <taxon>Bacteria</taxon>
        <taxon>Bacillati</taxon>
        <taxon>Bacillota</taxon>
        <taxon>Bacilli</taxon>
        <taxon>Bacillales</taxon>
        <taxon>Bacillaceae</taxon>
        <taxon>Alkalibacillus</taxon>
    </lineage>
</organism>
<accession>A0ABN0ZRX0</accession>
<dbReference type="Proteomes" id="UP001500740">
    <property type="component" value="Unassembled WGS sequence"/>
</dbReference>
<dbReference type="InterPro" id="IPR025716">
    <property type="entry name" value="Post-transcriptional_regulator"/>
</dbReference>
<evidence type="ECO:0008006" key="3">
    <source>
        <dbReference type="Google" id="ProtNLM"/>
    </source>
</evidence>
<protein>
    <recommendedName>
        <fullName evidence="3">Post-transcriptional regulator</fullName>
    </recommendedName>
</protein>
<evidence type="ECO:0000313" key="1">
    <source>
        <dbReference type="EMBL" id="GAA0457039.1"/>
    </source>
</evidence>
<dbReference type="RefSeq" id="WP_343782198.1">
    <property type="nucleotide sequence ID" value="NZ_BAAACZ010000009.1"/>
</dbReference>
<reference evidence="1 2" key="1">
    <citation type="journal article" date="2019" name="Int. J. Syst. Evol. Microbiol.">
        <title>The Global Catalogue of Microorganisms (GCM) 10K type strain sequencing project: providing services to taxonomists for standard genome sequencing and annotation.</title>
        <authorList>
            <consortium name="The Broad Institute Genomics Platform"/>
            <consortium name="The Broad Institute Genome Sequencing Center for Infectious Disease"/>
            <person name="Wu L."/>
            <person name="Ma J."/>
        </authorList>
    </citation>
    <scope>NUCLEOTIDE SEQUENCE [LARGE SCALE GENOMIC DNA]</scope>
    <source>
        <strain evidence="1 2">JCM 14193</strain>
    </source>
</reference>
<gene>
    <name evidence="1" type="ORF">GCM10008935_09980</name>
</gene>
<sequence>MEPVKKHVEEWRPQLYDVIQSKVDELEMLGYERVTHDEVWNCLLHKVWRKNKETTLFQVVQDVLHMSDRIFMSFLTVQVQQQDEELLQQIEALSQWEKEHTEAE</sequence>